<keyword evidence="11" id="KW-0694">RNA-binding</keyword>
<dbReference type="GO" id="GO:0004519">
    <property type="term" value="F:endonuclease activity"/>
    <property type="evidence" value="ECO:0007669"/>
    <property type="project" value="UniProtKB-KW"/>
</dbReference>
<gene>
    <name evidence="25" type="ORF">PENNAL_c0157G03035</name>
</gene>
<dbReference type="InterPro" id="IPR041577">
    <property type="entry name" value="RT_RNaseH_2"/>
</dbReference>
<evidence type="ECO:0000256" key="2">
    <source>
        <dbReference type="ARBA" id="ARBA00022670"/>
    </source>
</evidence>
<evidence type="ECO:0000313" key="26">
    <source>
        <dbReference type="Proteomes" id="UP000191691"/>
    </source>
</evidence>
<evidence type="ECO:0000313" key="25">
    <source>
        <dbReference type="EMBL" id="OQE68309.1"/>
    </source>
</evidence>
<dbReference type="PANTHER" id="PTHR37984:SF5">
    <property type="entry name" value="PROTEIN NYNRIN-LIKE"/>
    <property type="match status" value="1"/>
</dbReference>
<keyword evidence="15" id="KW-0238">DNA-binding</keyword>
<dbReference type="Pfam" id="PF00385">
    <property type="entry name" value="Chromo"/>
    <property type="match status" value="1"/>
</dbReference>
<feature type="compositionally biased region" description="Basic and acidic residues" evidence="20">
    <location>
        <begin position="109"/>
        <end position="123"/>
    </location>
</feature>
<keyword evidence="26" id="KW-1185">Reference proteome</keyword>
<dbReference type="Gene3D" id="3.30.420.10">
    <property type="entry name" value="Ribonuclease H-like superfamily/Ribonuclease H"/>
    <property type="match status" value="1"/>
</dbReference>
<feature type="region of interest" description="Disordered" evidence="20">
    <location>
        <begin position="37"/>
        <end position="157"/>
    </location>
</feature>
<dbReference type="GO" id="GO:0005634">
    <property type="term" value="C:nucleus"/>
    <property type="evidence" value="ECO:0007669"/>
    <property type="project" value="UniProtKB-ARBA"/>
</dbReference>
<evidence type="ECO:0000256" key="13">
    <source>
        <dbReference type="ARBA" id="ARBA00022918"/>
    </source>
</evidence>
<dbReference type="SUPFAM" id="SSF53098">
    <property type="entry name" value="Ribonuclease H-like"/>
    <property type="match status" value="1"/>
</dbReference>
<dbReference type="GO" id="GO:0006508">
    <property type="term" value="P:proteolysis"/>
    <property type="evidence" value="ECO:0007669"/>
    <property type="project" value="UniProtKB-KW"/>
</dbReference>
<dbReference type="Pfam" id="PF17919">
    <property type="entry name" value="RT_RNaseH_2"/>
    <property type="match status" value="1"/>
</dbReference>
<evidence type="ECO:0000259" key="21">
    <source>
        <dbReference type="PROSITE" id="PS50013"/>
    </source>
</evidence>
<evidence type="ECO:0000256" key="12">
    <source>
        <dbReference type="ARBA" id="ARBA00022908"/>
    </source>
</evidence>
<organism evidence="25 26">
    <name type="scientific">Penicillium nalgiovense</name>
    <dbReference type="NCBI Taxonomy" id="60175"/>
    <lineage>
        <taxon>Eukaryota</taxon>
        <taxon>Fungi</taxon>
        <taxon>Dikarya</taxon>
        <taxon>Ascomycota</taxon>
        <taxon>Pezizomycotina</taxon>
        <taxon>Eurotiomycetes</taxon>
        <taxon>Eurotiomycetidae</taxon>
        <taxon>Eurotiales</taxon>
        <taxon>Aspergillaceae</taxon>
        <taxon>Penicillium</taxon>
    </lineage>
</organism>
<keyword evidence="16" id="KW-0233">DNA recombination</keyword>
<keyword evidence="19" id="KW-0175">Coiled coil</keyword>
<dbReference type="GO" id="GO:0003887">
    <property type="term" value="F:DNA-directed DNA polymerase activity"/>
    <property type="evidence" value="ECO:0007669"/>
    <property type="project" value="UniProtKB-KW"/>
</dbReference>
<feature type="region of interest" description="Disordered" evidence="20">
    <location>
        <begin position="1232"/>
        <end position="1256"/>
    </location>
</feature>
<dbReference type="GO" id="GO:0006310">
    <property type="term" value="P:DNA recombination"/>
    <property type="evidence" value="ECO:0007669"/>
    <property type="project" value="UniProtKB-KW"/>
</dbReference>
<feature type="coiled-coil region" evidence="19">
    <location>
        <begin position="234"/>
        <end position="268"/>
    </location>
</feature>
<feature type="compositionally biased region" description="Basic and acidic residues" evidence="20">
    <location>
        <begin position="52"/>
        <end position="61"/>
    </location>
</feature>
<dbReference type="PROSITE" id="PS50878">
    <property type="entry name" value="RT_POL"/>
    <property type="match status" value="1"/>
</dbReference>
<dbReference type="Pfam" id="PF00665">
    <property type="entry name" value="rve"/>
    <property type="match status" value="1"/>
</dbReference>
<dbReference type="Pfam" id="PF00078">
    <property type="entry name" value="RVT_1"/>
    <property type="match status" value="1"/>
</dbReference>
<dbReference type="STRING" id="60175.A0A1V6WZL1"/>
<dbReference type="OMA" id="LEASWIC"/>
<dbReference type="Gene3D" id="2.40.70.10">
    <property type="entry name" value="Acid Proteases"/>
    <property type="match status" value="1"/>
</dbReference>
<dbReference type="InterPro" id="IPR041588">
    <property type="entry name" value="Integrase_H2C2"/>
</dbReference>
<feature type="domain" description="Integrase catalytic" evidence="24">
    <location>
        <begin position="1421"/>
        <end position="1588"/>
    </location>
</feature>
<evidence type="ECO:0000256" key="3">
    <source>
        <dbReference type="ARBA" id="ARBA00022679"/>
    </source>
</evidence>
<dbReference type="GO" id="GO:0006338">
    <property type="term" value="P:chromatin remodeling"/>
    <property type="evidence" value="ECO:0007669"/>
    <property type="project" value="UniProtKB-ARBA"/>
</dbReference>
<dbReference type="GO" id="GO:0003964">
    <property type="term" value="F:RNA-directed DNA polymerase activity"/>
    <property type="evidence" value="ECO:0007669"/>
    <property type="project" value="UniProtKB-KW"/>
</dbReference>
<comment type="subunit">
    <text evidence="1">Component of the NuA4 histone acetyltransferase complex.</text>
</comment>
<dbReference type="InterPro" id="IPR056924">
    <property type="entry name" value="SH3_Tf2-1"/>
</dbReference>
<reference evidence="26" key="1">
    <citation type="journal article" date="2017" name="Nat. Microbiol.">
        <title>Global analysis of biosynthetic gene clusters reveals vast potential of secondary metabolite production in Penicillium species.</title>
        <authorList>
            <person name="Nielsen J.C."/>
            <person name="Grijseels S."/>
            <person name="Prigent S."/>
            <person name="Ji B."/>
            <person name="Dainat J."/>
            <person name="Nielsen K.F."/>
            <person name="Frisvad J.C."/>
            <person name="Workman M."/>
            <person name="Nielsen J."/>
        </authorList>
    </citation>
    <scope>NUCLEOTIDE SEQUENCE [LARGE SCALE GENOMIC DNA]</scope>
    <source>
        <strain evidence="26">IBT 13039</strain>
    </source>
</reference>
<keyword evidence="12" id="KW-0229">DNA integration</keyword>
<feature type="domain" description="Reverse transcriptase" evidence="23">
    <location>
        <begin position="848"/>
        <end position="1027"/>
    </location>
</feature>
<evidence type="ECO:0000259" key="22">
    <source>
        <dbReference type="PROSITE" id="PS50158"/>
    </source>
</evidence>
<dbReference type="Pfam" id="PF08284">
    <property type="entry name" value="RVP_2"/>
    <property type="match status" value="1"/>
</dbReference>
<dbReference type="SUPFAM" id="SSF56672">
    <property type="entry name" value="DNA/RNA polymerases"/>
    <property type="match status" value="1"/>
</dbReference>
<protein>
    <recommendedName>
        <fullName evidence="27">Reverse transcriptase</fullName>
    </recommendedName>
</protein>
<evidence type="ECO:0000256" key="15">
    <source>
        <dbReference type="ARBA" id="ARBA00023125"/>
    </source>
</evidence>
<keyword evidence="5" id="KW-0540">Nuclease</keyword>
<evidence type="ECO:0000256" key="4">
    <source>
        <dbReference type="ARBA" id="ARBA00022695"/>
    </source>
</evidence>
<dbReference type="Pfam" id="PF24626">
    <property type="entry name" value="SH3_Tf2-1"/>
    <property type="match status" value="1"/>
</dbReference>
<evidence type="ECO:0000256" key="7">
    <source>
        <dbReference type="ARBA" id="ARBA00022750"/>
    </source>
</evidence>
<dbReference type="FunFam" id="3.30.70.270:FF:000063">
    <property type="entry name" value="Zinc knuckle domaincontaining protein"/>
    <property type="match status" value="1"/>
</dbReference>
<dbReference type="PROSITE" id="PS50994">
    <property type="entry name" value="INTEGRASE"/>
    <property type="match status" value="1"/>
</dbReference>
<dbReference type="FunFam" id="3.30.420.10:FF:000032">
    <property type="entry name" value="Retrovirus-related Pol polyprotein from transposon 297-like Protein"/>
    <property type="match status" value="1"/>
</dbReference>
<dbReference type="Gene3D" id="3.10.10.10">
    <property type="entry name" value="HIV Type 1 Reverse Transcriptase, subunit A, domain 1"/>
    <property type="match status" value="1"/>
</dbReference>
<name>A0A1V6WZL1_PENNA</name>
<keyword evidence="9" id="KW-0378">Hydrolase</keyword>
<evidence type="ECO:0000256" key="8">
    <source>
        <dbReference type="ARBA" id="ARBA00022759"/>
    </source>
</evidence>
<dbReference type="InterPro" id="IPR001878">
    <property type="entry name" value="Znf_CCHC"/>
</dbReference>
<evidence type="ECO:0000256" key="11">
    <source>
        <dbReference type="ARBA" id="ARBA00022884"/>
    </source>
</evidence>
<dbReference type="InterPro" id="IPR036397">
    <property type="entry name" value="RNaseH_sf"/>
</dbReference>
<evidence type="ECO:0000256" key="17">
    <source>
        <dbReference type="ARBA" id="ARBA00023268"/>
    </source>
</evidence>
<dbReference type="Gene3D" id="3.30.70.270">
    <property type="match status" value="2"/>
</dbReference>
<dbReference type="GO" id="GO:0003723">
    <property type="term" value="F:RNA binding"/>
    <property type="evidence" value="ECO:0007669"/>
    <property type="project" value="UniProtKB-KW"/>
</dbReference>
<dbReference type="Pfam" id="PF17921">
    <property type="entry name" value="Integrase_H2C2"/>
    <property type="match status" value="1"/>
</dbReference>
<evidence type="ECO:0000259" key="24">
    <source>
        <dbReference type="PROSITE" id="PS50994"/>
    </source>
</evidence>
<dbReference type="SMART" id="SM00298">
    <property type="entry name" value="CHROMO"/>
    <property type="match status" value="1"/>
</dbReference>
<dbReference type="InterPro" id="IPR021109">
    <property type="entry name" value="Peptidase_aspartic_dom_sf"/>
</dbReference>
<feature type="compositionally biased region" description="Acidic residues" evidence="20">
    <location>
        <begin position="131"/>
        <end position="142"/>
    </location>
</feature>
<dbReference type="CDD" id="cd00303">
    <property type="entry name" value="retropepsin_like"/>
    <property type="match status" value="1"/>
</dbReference>
<evidence type="ECO:0000256" key="19">
    <source>
        <dbReference type="SAM" id="Coils"/>
    </source>
</evidence>
<dbReference type="Proteomes" id="UP000191691">
    <property type="component" value="Unassembled WGS sequence"/>
</dbReference>
<sequence>MFGEMICGTHMVHMGSPEREEARSFCFLALRLTTDDNKDNRRQQRQPTTTKTTDDNKDNRRQQRQPTTTKTTDDNKDNRRQQRQPTTTKTTDDNKDTMTSKSNEALSARPEDMERRGRTRRETVMAQEATVVDDDGSDDDDYQPSNEDDRTVLPENAGTTPMIDAFDYVSPNHPLRPARAICVLDRAQQLARLRHHFEFWWDVMLAMDKQAKMNTNQVTDDLIREEVIRLGEDNRELRRERDRMTVQRDLAEKRVEELASKLDGAYRERDQSINTLMNTARQTTPVPERNTNSRVPRRDVSLEARTEPIRRDGSHLLYSSPGRFDNPKFPDAPVFSGDRGAFDSWRDKVYDKLSNSAAQYPNEEQRIAYIRSRTDGIAYQQIRAQCRPDHPRSFRSAEDALEALEKIYGDKNKRKRAINELRTLRMGRRTFDDFYADFARCAAEVGYAEDAMIPLLENAISNELARQVIGLQKPADFYDLVDFYRDVDHEMRDYERRLPSRVVGTGRTNQQYEKSRPRQTPFATRSEGYVPRPVDRALLAQHGRCYKCGEHGHRIHECTNPQMKEMPRLGRGTAKRVNLDGNHLILPCTLHKDGKGVQIDALVDSGANGMAFIDQTFAQKHDLKLELLRHPRRLEVVDGRQSVAGRITHMTRIPMNIQGHREALPCFVTKLSQQPIVLGIPWLKLHDVTISWKKNTLTFDSAHCHEHCGVKKRIVICGITKEDPMKKPTKDTEKNTLDIRMIGAFPFLYLTDKARKKSEDFTIFAASMADIEKALAPKTKIEPKEKLPPEYHEFLDVFSQTEADKLPPHRAYDHKIRLKEGTEPPFGPLYDMSRDELLVLREYLEENLGKGFIRASRSPAASPVLFVRKPGGGLRFCVDYRALNALTVKNRYPIPLIRETLDRLCKAQYYTKLDIIAAFNRLRIAKGDEWKTAFRTRYGLFEYLVMPFGLTNGPASFQHYVNDALREYLDIFCTAYLDDILIYSNSLSEHKRHVRQILQRLKEYGLQADIAKCEFHVQEVKYLGLIVSTDGIQMDPVKVSAVKEWPTPQNVKDIQSFLGFANFYRRFIKRFATKANPLTRLTKKDTPFTWDDKCQTAFEELKEAFTSAPILRHFDPDKPSTIECDSSDYVNAGCLSQPDPDGTLHPVAFFSRKLSPAECNYDIYDKELMAVVQSFEEWRAELEGAATPVQVISDHKNLQHFMTTKRLSRRQARWSEFLSRFEFKLIYRPGTQGGKPDALTRRSSDMPQTDDDERLRHQDQTVIKPQNISPGMHPLALKQNTLHENHDDTQQPLDDLITAAYKKDPIPAKIREIMDKHDRQLPTELARLKIPINEMVERDGRLFVKDRMFVPDDDELRLRLLRSCHDNAAAGHPGRAKTHELLSRNYYWPNMGQAVKRYVRNCHTCSRSKASRLPYQGLLQPLGTPNARWEDIAVDFIVELPRSKNETTGQFCKNIMVVTDRLSKQRHFIACGSTNAKHTAQLFLHHVWKHHGLPTTIVSDRGTQFTSRLWQRLCQRLGISTRLSTAYHPESDGQSENSNQGLEQYLRAYVNYSQDDWVNWLPLAEFAINNHQSATTGVTPFYAVYGQHPRMGHEPPQGTRKLPAKQQIDISTADAFANEMARLTEILRLEMTMAQAQHAEYANENRMPAPHYREGDEVWLETKNLSIERPARKLSEKFIGPFRIAEVMGPVTYRLELPPAMRIHDVFHTSLLRPAASDPLPSQNESTQPRIRLNKDNTERREWMIEKILDSRITKNRHGKRRLEYYVRWKGYSPSWRPQQDLVPGSGELLYEFHNQNPDRPSPTELWRRRSS</sequence>
<keyword evidence="4" id="KW-0548">Nucleotidyltransferase</keyword>
<dbReference type="EMBL" id="MOOB01000157">
    <property type="protein sequence ID" value="OQE68309.1"/>
    <property type="molecule type" value="Genomic_DNA"/>
</dbReference>
<dbReference type="InterPro" id="IPR016197">
    <property type="entry name" value="Chromo-like_dom_sf"/>
</dbReference>
<evidence type="ECO:0000256" key="9">
    <source>
        <dbReference type="ARBA" id="ARBA00022801"/>
    </source>
</evidence>
<evidence type="ECO:0000256" key="14">
    <source>
        <dbReference type="ARBA" id="ARBA00022932"/>
    </source>
</evidence>
<keyword evidence="8" id="KW-0255">Endonuclease</keyword>
<keyword evidence="2" id="KW-0645">Protease</keyword>
<evidence type="ECO:0000256" key="20">
    <source>
        <dbReference type="SAM" id="MobiDB-lite"/>
    </source>
</evidence>
<comment type="caution">
    <text evidence="25">The sequence shown here is derived from an EMBL/GenBank/DDBJ whole genome shotgun (WGS) entry which is preliminary data.</text>
</comment>
<dbReference type="PROSITE" id="PS50013">
    <property type="entry name" value="CHROMO_2"/>
    <property type="match status" value="1"/>
</dbReference>
<keyword evidence="6" id="KW-0479">Metal-binding</keyword>
<evidence type="ECO:0000256" key="10">
    <source>
        <dbReference type="ARBA" id="ARBA00022842"/>
    </source>
</evidence>
<keyword evidence="3" id="KW-0808">Transferase</keyword>
<keyword evidence="7" id="KW-0064">Aspartyl protease</keyword>
<dbReference type="InterPro" id="IPR000953">
    <property type="entry name" value="Chromo/chromo_shadow_dom"/>
</dbReference>
<dbReference type="Gene3D" id="2.40.50.40">
    <property type="match status" value="1"/>
</dbReference>
<dbReference type="InterPro" id="IPR050951">
    <property type="entry name" value="Retrovirus_Pol_polyprotein"/>
</dbReference>
<evidence type="ECO:0008006" key="27">
    <source>
        <dbReference type="Google" id="ProtNLM"/>
    </source>
</evidence>
<dbReference type="CDD" id="cd00024">
    <property type="entry name" value="CD_CSD"/>
    <property type="match status" value="1"/>
</dbReference>
<feature type="domain" description="Chromo" evidence="21">
    <location>
        <begin position="1743"/>
        <end position="1805"/>
    </location>
</feature>
<keyword evidence="13" id="KW-0695">RNA-directed DNA polymerase</keyword>
<dbReference type="GO" id="GO:0004190">
    <property type="term" value="F:aspartic-type endopeptidase activity"/>
    <property type="evidence" value="ECO:0007669"/>
    <property type="project" value="UniProtKB-KW"/>
</dbReference>
<dbReference type="GO" id="GO:0003677">
    <property type="term" value="F:DNA binding"/>
    <property type="evidence" value="ECO:0007669"/>
    <property type="project" value="UniProtKB-KW"/>
</dbReference>
<keyword evidence="14" id="KW-0239">DNA-directed DNA polymerase</keyword>
<accession>A0A1V6WZL1</accession>
<proteinExistence type="predicted"/>
<evidence type="ECO:0000259" key="23">
    <source>
        <dbReference type="PROSITE" id="PS50878"/>
    </source>
</evidence>
<evidence type="ECO:0000256" key="1">
    <source>
        <dbReference type="ARBA" id="ARBA00011353"/>
    </source>
</evidence>
<dbReference type="PROSITE" id="PS50158">
    <property type="entry name" value="ZF_CCHC"/>
    <property type="match status" value="1"/>
</dbReference>
<dbReference type="FunFam" id="1.10.340.70:FF:000001">
    <property type="entry name" value="Retrovirus-related Pol polyprotein from transposon gypsy-like Protein"/>
    <property type="match status" value="1"/>
</dbReference>
<keyword evidence="17" id="KW-0511">Multifunctional enzyme</keyword>
<feature type="region of interest" description="Disordered" evidence="20">
    <location>
        <begin position="503"/>
        <end position="527"/>
    </location>
</feature>
<keyword evidence="18" id="KW-0863">Zinc-finger</keyword>
<evidence type="ECO:0000256" key="16">
    <source>
        <dbReference type="ARBA" id="ARBA00023172"/>
    </source>
</evidence>
<dbReference type="InterPro" id="IPR043502">
    <property type="entry name" value="DNA/RNA_pol_sf"/>
</dbReference>
<dbReference type="InterPro" id="IPR000477">
    <property type="entry name" value="RT_dom"/>
</dbReference>
<feature type="domain" description="CCHC-type" evidence="22">
    <location>
        <begin position="544"/>
        <end position="560"/>
    </location>
</feature>
<dbReference type="GO" id="GO:0008270">
    <property type="term" value="F:zinc ion binding"/>
    <property type="evidence" value="ECO:0007669"/>
    <property type="project" value="UniProtKB-KW"/>
</dbReference>
<feature type="compositionally biased region" description="Basic and acidic residues" evidence="20">
    <location>
        <begin position="71"/>
        <end position="80"/>
    </location>
</feature>
<dbReference type="InterPro" id="IPR012337">
    <property type="entry name" value="RNaseH-like_sf"/>
</dbReference>
<evidence type="ECO:0000256" key="6">
    <source>
        <dbReference type="ARBA" id="ARBA00022723"/>
    </source>
</evidence>
<evidence type="ECO:0000256" key="18">
    <source>
        <dbReference type="PROSITE-ProRule" id="PRU00047"/>
    </source>
</evidence>
<evidence type="ECO:0000256" key="5">
    <source>
        <dbReference type="ARBA" id="ARBA00022722"/>
    </source>
</evidence>
<dbReference type="Gene3D" id="1.10.340.70">
    <property type="match status" value="1"/>
</dbReference>
<feature type="region of interest" description="Disordered" evidence="20">
    <location>
        <begin position="1793"/>
        <end position="1812"/>
    </location>
</feature>
<dbReference type="InterPro" id="IPR023780">
    <property type="entry name" value="Chromo_domain"/>
</dbReference>
<keyword evidence="10" id="KW-0460">Magnesium</keyword>
<dbReference type="PANTHER" id="PTHR37984">
    <property type="entry name" value="PROTEIN CBG26694"/>
    <property type="match status" value="1"/>
</dbReference>
<dbReference type="InterPro" id="IPR043128">
    <property type="entry name" value="Rev_trsase/Diguanyl_cyclase"/>
</dbReference>
<keyword evidence="18" id="KW-0862">Zinc</keyword>
<dbReference type="SUPFAM" id="SSF54160">
    <property type="entry name" value="Chromo domain-like"/>
    <property type="match status" value="1"/>
</dbReference>
<dbReference type="CDD" id="cd01647">
    <property type="entry name" value="RT_LTR"/>
    <property type="match status" value="1"/>
</dbReference>
<dbReference type="InterPro" id="IPR001584">
    <property type="entry name" value="Integrase_cat-core"/>
</dbReference>
<dbReference type="CDD" id="cd09274">
    <property type="entry name" value="RNase_HI_RT_Ty3"/>
    <property type="match status" value="1"/>
</dbReference>
<dbReference type="GO" id="GO:0015074">
    <property type="term" value="P:DNA integration"/>
    <property type="evidence" value="ECO:0007669"/>
    <property type="project" value="UniProtKB-KW"/>
</dbReference>